<dbReference type="InterPro" id="IPR025762">
    <property type="entry name" value="DFDF"/>
</dbReference>
<dbReference type="PROSITE" id="PS51512">
    <property type="entry name" value="DFDF"/>
    <property type="match status" value="1"/>
</dbReference>
<dbReference type="GO" id="GO:0031087">
    <property type="term" value="P:deadenylation-independent decapping of nuclear-transcribed mRNA"/>
    <property type="evidence" value="ECO:0007669"/>
    <property type="project" value="TreeGrafter"/>
</dbReference>
<dbReference type="InterPro" id="IPR019050">
    <property type="entry name" value="FDF_dom"/>
</dbReference>
<evidence type="ECO:0000313" key="3">
    <source>
        <dbReference type="EMBL" id="PWN98656.1"/>
    </source>
</evidence>
<dbReference type="STRING" id="58919.A0A316ZBI3"/>
<dbReference type="GO" id="GO:0033962">
    <property type="term" value="P:P-body assembly"/>
    <property type="evidence" value="ECO:0007669"/>
    <property type="project" value="TreeGrafter"/>
</dbReference>
<keyword evidence="4" id="KW-1185">Reference proteome</keyword>
<dbReference type="PANTHER" id="PTHR13612">
    <property type="entry name" value="ENHANCER OF MRNA-DECAPPING PROTEIN 3"/>
    <property type="match status" value="1"/>
</dbReference>
<evidence type="ECO:0000259" key="2">
    <source>
        <dbReference type="PROSITE" id="PS51512"/>
    </source>
</evidence>
<dbReference type="AlphaFoldDB" id="A0A316ZBI3"/>
<dbReference type="OrthoDB" id="10030313at2759"/>
<feature type="region of interest" description="Disordered" evidence="1">
    <location>
        <begin position="60"/>
        <end position="96"/>
    </location>
</feature>
<evidence type="ECO:0000313" key="4">
    <source>
        <dbReference type="Proteomes" id="UP000245946"/>
    </source>
</evidence>
<dbReference type="EMBL" id="KZ819290">
    <property type="protein sequence ID" value="PWN98656.1"/>
    <property type="molecule type" value="Genomic_DNA"/>
</dbReference>
<dbReference type="RefSeq" id="XP_025598935.1">
    <property type="nucleotide sequence ID" value="XM_025744047.1"/>
</dbReference>
<dbReference type="Proteomes" id="UP000245946">
    <property type="component" value="Unassembled WGS sequence"/>
</dbReference>
<proteinExistence type="predicted"/>
<dbReference type="GO" id="GO:0003729">
    <property type="term" value="F:mRNA binding"/>
    <property type="evidence" value="ECO:0007669"/>
    <property type="project" value="TreeGrafter"/>
</dbReference>
<feature type="compositionally biased region" description="Low complexity" evidence="1">
    <location>
        <begin position="82"/>
        <end position="96"/>
    </location>
</feature>
<sequence length="345" mass="35385">MASYLHLRVALTLADGAPLVGHIRAIDAAAGALTVEPASGGAPVVVPRARIAALELAPEAAPAAAQPPQPQPPGKKKKAKKAAAPAASSLPALPTGNKKAAAASSAAPALQGRAAPVADEYADDFDFDAGLRSFDKRKVWDEIRAADTTSPAARLHAHNRAVPGGGGSAPPAAAGDESDAEGLPPRRARTAAEGQRKMRHTDLVLSPSPPPLEERFAAAQLAEAQPQPAGSDDGDTLALLCALSGMDLARIPSPSPTPLFALSIYVSSAARTAALRADAPQGRLVFHFSGTPAKLRFLGPDRGKSDAALLEKLPKQYSGEMGCNAERAALLVGRLREAVEKAGRE</sequence>
<gene>
    <name evidence="3" type="ORF">FA09DRAFT_337961</name>
</gene>
<dbReference type="SMART" id="SM01199">
    <property type="entry name" value="FDF"/>
    <property type="match status" value="1"/>
</dbReference>
<feature type="region of interest" description="Disordered" evidence="1">
    <location>
        <begin position="148"/>
        <end position="211"/>
    </location>
</feature>
<reference evidence="3 4" key="1">
    <citation type="journal article" date="2018" name="Mol. Biol. Evol.">
        <title>Broad Genomic Sampling Reveals a Smut Pathogenic Ancestry of the Fungal Clade Ustilaginomycotina.</title>
        <authorList>
            <person name="Kijpornyongpan T."/>
            <person name="Mondo S.J."/>
            <person name="Barry K."/>
            <person name="Sandor L."/>
            <person name="Lee J."/>
            <person name="Lipzen A."/>
            <person name="Pangilinan J."/>
            <person name="LaButti K."/>
            <person name="Hainaut M."/>
            <person name="Henrissat B."/>
            <person name="Grigoriev I.V."/>
            <person name="Spatafora J.W."/>
            <person name="Aime M.C."/>
        </authorList>
    </citation>
    <scope>NUCLEOTIDE SEQUENCE [LARGE SCALE GENOMIC DNA]</scope>
    <source>
        <strain evidence="3 4">MCA 4186</strain>
    </source>
</reference>
<protein>
    <recommendedName>
        <fullName evidence="2">DFDF domain-containing protein</fullName>
    </recommendedName>
</protein>
<dbReference type="GO" id="GO:0000932">
    <property type="term" value="C:P-body"/>
    <property type="evidence" value="ECO:0007669"/>
    <property type="project" value="TreeGrafter"/>
</dbReference>
<accession>A0A316ZBI3</accession>
<organism evidence="3 4">
    <name type="scientific">Tilletiopsis washingtonensis</name>
    <dbReference type="NCBI Taxonomy" id="58919"/>
    <lineage>
        <taxon>Eukaryota</taxon>
        <taxon>Fungi</taxon>
        <taxon>Dikarya</taxon>
        <taxon>Basidiomycota</taxon>
        <taxon>Ustilaginomycotina</taxon>
        <taxon>Exobasidiomycetes</taxon>
        <taxon>Entylomatales</taxon>
        <taxon>Entylomatales incertae sedis</taxon>
        <taxon>Tilletiopsis</taxon>
    </lineage>
</organism>
<name>A0A316ZBI3_9BASI</name>
<evidence type="ECO:0000256" key="1">
    <source>
        <dbReference type="SAM" id="MobiDB-lite"/>
    </source>
</evidence>
<dbReference type="PANTHER" id="PTHR13612:SF0">
    <property type="entry name" value="ENHANCER OF MRNA-DECAPPING PROTEIN 3"/>
    <property type="match status" value="1"/>
</dbReference>
<dbReference type="Pfam" id="PF09532">
    <property type="entry name" value="FDF"/>
    <property type="match status" value="1"/>
</dbReference>
<feature type="domain" description="DFDF" evidence="2">
    <location>
        <begin position="113"/>
        <end position="149"/>
    </location>
</feature>
<dbReference type="GeneID" id="37271591"/>